<accession>A0A1H2STC7</accession>
<proteinExistence type="inferred from homology"/>
<dbReference type="InterPro" id="IPR029063">
    <property type="entry name" value="SAM-dependent_MTases_sf"/>
</dbReference>
<dbReference type="AlphaFoldDB" id="A0A1H2STC7"/>
<dbReference type="OrthoDB" id="9797252at2"/>
<protein>
    <submittedName>
        <fullName evidence="5">Methyltransferase domain-containing protein</fullName>
    </submittedName>
</protein>
<evidence type="ECO:0000256" key="1">
    <source>
        <dbReference type="ARBA" id="ARBA00008361"/>
    </source>
</evidence>
<dbReference type="STRING" id="1058.SAMN05421783_103109"/>
<organism evidence="5 6">
    <name type="scientific">Thiocapsa roseopersicina</name>
    <dbReference type="NCBI Taxonomy" id="1058"/>
    <lineage>
        <taxon>Bacteria</taxon>
        <taxon>Pseudomonadati</taxon>
        <taxon>Pseudomonadota</taxon>
        <taxon>Gammaproteobacteria</taxon>
        <taxon>Chromatiales</taxon>
        <taxon>Chromatiaceae</taxon>
        <taxon>Thiocapsa</taxon>
    </lineage>
</organism>
<dbReference type="Pfam" id="PF08241">
    <property type="entry name" value="Methyltransf_11"/>
    <property type="match status" value="1"/>
</dbReference>
<dbReference type="Gene3D" id="3.40.50.150">
    <property type="entry name" value="Vaccinia Virus protein VP39"/>
    <property type="match status" value="1"/>
</dbReference>
<evidence type="ECO:0000313" key="5">
    <source>
        <dbReference type="EMBL" id="SDW34289.1"/>
    </source>
</evidence>
<dbReference type="InterPro" id="IPR013216">
    <property type="entry name" value="Methyltransf_11"/>
</dbReference>
<dbReference type="GO" id="GO:0008757">
    <property type="term" value="F:S-adenosylmethionine-dependent methyltransferase activity"/>
    <property type="evidence" value="ECO:0007669"/>
    <property type="project" value="InterPro"/>
</dbReference>
<gene>
    <name evidence="5" type="ORF">SAMN05421783_103109</name>
</gene>
<keyword evidence="3 5" id="KW-0808">Transferase</keyword>
<dbReference type="EMBL" id="FNNZ01000003">
    <property type="protein sequence ID" value="SDW34289.1"/>
    <property type="molecule type" value="Genomic_DNA"/>
</dbReference>
<dbReference type="InterPro" id="IPR051052">
    <property type="entry name" value="Diverse_substrate_MTase"/>
</dbReference>
<evidence type="ECO:0000256" key="3">
    <source>
        <dbReference type="ARBA" id="ARBA00022679"/>
    </source>
</evidence>
<dbReference type="GO" id="GO:0032259">
    <property type="term" value="P:methylation"/>
    <property type="evidence" value="ECO:0007669"/>
    <property type="project" value="UniProtKB-KW"/>
</dbReference>
<reference evidence="6" key="1">
    <citation type="submission" date="2016-10" db="EMBL/GenBank/DDBJ databases">
        <authorList>
            <person name="Varghese N."/>
            <person name="Submissions S."/>
        </authorList>
    </citation>
    <scope>NUCLEOTIDE SEQUENCE [LARGE SCALE GENOMIC DNA]</scope>
    <source>
        <strain evidence="6">DSM 217</strain>
    </source>
</reference>
<feature type="domain" description="Methyltransferase type 11" evidence="4">
    <location>
        <begin position="47"/>
        <end position="134"/>
    </location>
</feature>
<evidence type="ECO:0000313" key="6">
    <source>
        <dbReference type="Proteomes" id="UP000198816"/>
    </source>
</evidence>
<evidence type="ECO:0000259" key="4">
    <source>
        <dbReference type="Pfam" id="PF08241"/>
    </source>
</evidence>
<dbReference type="SUPFAM" id="SSF53335">
    <property type="entry name" value="S-adenosyl-L-methionine-dependent methyltransferases"/>
    <property type="match status" value="1"/>
</dbReference>
<dbReference type="PANTHER" id="PTHR44942:SF4">
    <property type="entry name" value="METHYLTRANSFERASE TYPE 11 DOMAIN-CONTAINING PROTEIN"/>
    <property type="match status" value="1"/>
</dbReference>
<keyword evidence="2 5" id="KW-0489">Methyltransferase</keyword>
<sequence length="265" mass="29777">MAATIPMQQVDHFGPVAADYAGFRPRYPEGLLQWLAEHAPARRCAWDCATGSGQAAVELARRFEQVIATDISEAQLAAAIKHPSIVYRRAPAEACGLADYSVDLVTVAQALHWLDLGRFYAEVRRVLRPDGLLAVWSYGLLETDDAAINHCLRGDYHAIIQPFWPDERRHVEDGYRSLDFPFPEIRAPTFVLTADWALDDLLGYLRSWSASARYRASHGIDPVAAFGTRLAPLWGRPETRRIIRWPLSLRVGRATRRRSERSTAG</sequence>
<dbReference type="Proteomes" id="UP000198816">
    <property type="component" value="Unassembled WGS sequence"/>
</dbReference>
<comment type="similarity">
    <text evidence="1">Belongs to the methyltransferase superfamily.</text>
</comment>
<keyword evidence="6" id="KW-1185">Reference proteome</keyword>
<dbReference type="PANTHER" id="PTHR44942">
    <property type="entry name" value="METHYLTRANSF_11 DOMAIN-CONTAINING PROTEIN"/>
    <property type="match status" value="1"/>
</dbReference>
<dbReference type="CDD" id="cd02440">
    <property type="entry name" value="AdoMet_MTases"/>
    <property type="match status" value="1"/>
</dbReference>
<evidence type="ECO:0000256" key="2">
    <source>
        <dbReference type="ARBA" id="ARBA00022603"/>
    </source>
</evidence>
<name>A0A1H2STC7_THIRO</name>